<dbReference type="STRING" id="1220924.W2S4R1"/>
<evidence type="ECO:0000313" key="7">
    <source>
        <dbReference type="EMBL" id="ETN43033.1"/>
    </source>
</evidence>
<dbReference type="EMBL" id="KB822718">
    <property type="protein sequence ID" value="ETN43033.1"/>
    <property type="molecule type" value="Genomic_DNA"/>
</dbReference>
<dbReference type="SMART" id="SM00320">
    <property type="entry name" value="WD40"/>
    <property type="match status" value="6"/>
</dbReference>
<protein>
    <submittedName>
        <fullName evidence="7">Uncharacterized protein</fullName>
    </submittedName>
</protein>
<dbReference type="PROSITE" id="PS50294">
    <property type="entry name" value="WD_REPEATS_REGION"/>
    <property type="match status" value="1"/>
</dbReference>
<dbReference type="PANTHER" id="PTHR44040:SF1">
    <property type="entry name" value="RETINOBLASTOMA-BINDING PROTEIN 5"/>
    <property type="match status" value="1"/>
</dbReference>
<dbReference type="GeneID" id="19969530"/>
<dbReference type="OrthoDB" id="196858at2759"/>
<dbReference type="InterPro" id="IPR001680">
    <property type="entry name" value="WD40_rpt"/>
</dbReference>
<dbReference type="GO" id="GO:0048188">
    <property type="term" value="C:Set1C/COMPASS complex"/>
    <property type="evidence" value="ECO:0007669"/>
    <property type="project" value="EnsemblFungi"/>
</dbReference>
<feature type="region of interest" description="Disordered" evidence="6">
    <location>
        <begin position="236"/>
        <end position="258"/>
    </location>
</feature>
<dbReference type="Proteomes" id="UP000030752">
    <property type="component" value="Unassembled WGS sequence"/>
</dbReference>
<dbReference type="AlphaFoldDB" id="W2S4R1"/>
<dbReference type="InterPro" id="IPR015943">
    <property type="entry name" value="WD40/YVTN_repeat-like_dom_sf"/>
</dbReference>
<gene>
    <name evidence="7" type="ORF">HMPREF1541_02191</name>
</gene>
<dbReference type="InterPro" id="IPR036322">
    <property type="entry name" value="WD40_repeat_dom_sf"/>
</dbReference>
<dbReference type="VEuPathDB" id="FungiDB:HMPREF1541_02191"/>
<dbReference type="InParanoid" id="W2S4R1"/>
<keyword evidence="2 5" id="KW-0853">WD repeat</keyword>
<keyword evidence="3" id="KW-0677">Repeat</keyword>
<feature type="repeat" description="WD" evidence="5">
    <location>
        <begin position="29"/>
        <end position="62"/>
    </location>
</feature>
<name>W2S4R1_CYPE1</name>
<feature type="repeat" description="WD" evidence="5">
    <location>
        <begin position="63"/>
        <end position="104"/>
    </location>
</feature>
<comment type="subcellular location">
    <subcellularLocation>
        <location evidence="1">Nucleus</location>
    </subcellularLocation>
</comment>
<sequence length="437" mass="49677">MNLALIDPFQLAQDYPDVLIDDLKSGHATTIRFNRKGDYLASGRSDGKVVIWDMETNGVAMKLNGHWKQIQSVSWSKCGRYILTASQDCRAILWDLSTQTRIRTAKFEAPIYTAELHPQNHLLFCVSLFEDHPFLVDVKNTIPIKHRLPTEPLADKSSLKQSTTSAIFSVQGDHIISGTSKGYINIIETSTLKIIHSSKLSTGLFSLLRLTSNGRQLLANATDRIIRVIDMPDLSKIRPSTDEPSANPEDDENDTGYLDPSTIYLSATNQFTDVVNRLRWNHTSISPVASGSDTAEYVVASTYMKRNIYLYELRSNSLFRILETREENAIIEWHPSRPLIACTSIETGTIQIWGIEPQQKWSALAPDFTEVTENVEYVEREDEFDVYPEEEHKKRREDREDEDVDVLTLDVKGRKVEEAQSFVLPMLYNIEDSDGEE</sequence>
<evidence type="ECO:0000256" key="2">
    <source>
        <dbReference type="ARBA" id="ARBA00022574"/>
    </source>
</evidence>
<keyword evidence="8" id="KW-1185">Reference proteome</keyword>
<proteinExistence type="predicted"/>
<dbReference type="HOGENOM" id="CLU_032142_0_0_1"/>
<evidence type="ECO:0000256" key="3">
    <source>
        <dbReference type="ARBA" id="ARBA00022737"/>
    </source>
</evidence>
<evidence type="ECO:0000256" key="6">
    <source>
        <dbReference type="SAM" id="MobiDB-lite"/>
    </source>
</evidence>
<dbReference type="PROSITE" id="PS50082">
    <property type="entry name" value="WD_REPEATS_2"/>
    <property type="match status" value="2"/>
</dbReference>
<dbReference type="eggNOG" id="KOG1273">
    <property type="taxonomic scope" value="Eukaryota"/>
</dbReference>
<dbReference type="PROSITE" id="PS00678">
    <property type="entry name" value="WD_REPEATS_1"/>
    <property type="match status" value="2"/>
</dbReference>
<evidence type="ECO:0000256" key="4">
    <source>
        <dbReference type="ARBA" id="ARBA00023242"/>
    </source>
</evidence>
<keyword evidence="4" id="KW-0539">Nucleus</keyword>
<dbReference type="Gene3D" id="2.130.10.10">
    <property type="entry name" value="YVTN repeat-like/Quinoprotein amine dehydrogenase"/>
    <property type="match status" value="1"/>
</dbReference>
<dbReference type="PANTHER" id="PTHR44040">
    <property type="entry name" value="RETINOBLASTOMA-BINDING PROTEIN 5"/>
    <property type="match status" value="1"/>
</dbReference>
<organism evidence="7 8">
    <name type="scientific">Cyphellophora europaea (strain CBS 101466)</name>
    <name type="common">Phialophora europaea</name>
    <dbReference type="NCBI Taxonomy" id="1220924"/>
    <lineage>
        <taxon>Eukaryota</taxon>
        <taxon>Fungi</taxon>
        <taxon>Dikarya</taxon>
        <taxon>Ascomycota</taxon>
        <taxon>Pezizomycotina</taxon>
        <taxon>Eurotiomycetes</taxon>
        <taxon>Chaetothyriomycetidae</taxon>
        <taxon>Chaetothyriales</taxon>
        <taxon>Cyphellophoraceae</taxon>
        <taxon>Cyphellophora</taxon>
    </lineage>
</organism>
<dbReference type="InterPro" id="IPR037850">
    <property type="entry name" value="RBBP5/Swd1"/>
</dbReference>
<evidence type="ECO:0000256" key="5">
    <source>
        <dbReference type="PROSITE-ProRule" id="PRU00221"/>
    </source>
</evidence>
<accession>W2S4R1</accession>
<dbReference type="SUPFAM" id="SSF50978">
    <property type="entry name" value="WD40 repeat-like"/>
    <property type="match status" value="1"/>
</dbReference>
<dbReference type="InterPro" id="IPR019775">
    <property type="entry name" value="WD40_repeat_CS"/>
</dbReference>
<reference evidence="7 8" key="1">
    <citation type="submission" date="2013-03" db="EMBL/GenBank/DDBJ databases">
        <title>The Genome Sequence of Phialophora europaea CBS 101466.</title>
        <authorList>
            <consortium name="The Broad Institute Genomics Platform"/>
            <person name="Cuomo C."/>
            <person name="de Hoog S."/>
            <person name="Gorbushina A."/>
            <person name="Walker B."/>
            <person name="Young S.K."/>
            <person name="Zeng Q."/>
            <person name="Gargeya S."/>
            <person name="Fitzgerald M."/>
            <person name="Haas B."/>
            <person name="Abouelleil A."/>
            <person name="Allen A.W."/>
            <person name="Alvarado L."/>
            <person name="Arachchi H.M."/>
            <person name="Berlin A.M."/>
            <person name="Chapman S.B."/>
            <person name="Gainer-Dewar J."/>
            <person name="Goldberg J."/>
            <person name="Griggs A."/>
            <person name="Gujja S."/>
            <person name="Hansen M."/>
            <person name="Howarth C."/>
            <person name="Imamovic A."/>
            <person name="Ireland A."/>
            <person name="Larimer J."/>
            <person name="McCowan C."/>
            <person name="Murphy C."/>
            <person name="Pearson M."/>
            <person name="Poon T.W."/>
            <person name="Priest M."/>
            <person name="Roberts A."/>
            <person name="Saif S."/>
            <person name="Shea T."/>
            <person name="Sisk P."/>
            <person name="Sykes S."/>
            <person name="Wortman J."/>
            <person name="Nusbaum C."/>
            <person name="Birren B."/>
        </authorList>
    </citation>
    <scope>NUCLEOTIDE SEQUENCE [LARGE SCALE GENOMIC DNA]</scope>
    <source>
        <strain evidence="7 8">CBS 101466</strain>
    </source>
</reference>
<evidence type="ECO:0000313" key="8">
    <source>
        <dbReference type="Proteomes" id="UP000030752"/>
    </source>
</evidence>
<dbReference type="Pfam" id="PF00400">
    <property type="entry name" value="WD40"/>
    <property type="match status" value="2"/>
</dbReference>
<dbReference type="FunCoup" id="W2S4R1">
    <property type="interactions" value="898"/>
</dbReference>
<evidence type="ECO:0000256" key="1">
    <source>
        <dbReference type="ARBA" id="ARBA00004123"/>
    </source>
</evidence>
<dbReference type="RefSeq" id="XP_008714769.1">
    <property type="nucleotide sequence ID" value="XM_008716547.1"/>
</dbReference>